<evidence type="ECO:0000313" key="3">
    <source>
        <dbReference type="Proteomes" id="UP000316649"/>
    </source>
</evidence>
<name>A0A557RY85_9GAMM</name>
<comment type="caution">
    <text evidence="2">The sequence shown here is derived from an EMBL/GenBank/DDBJ whole genome shotgun (WGS) entry which is preliminary data.</text>
</comment>
<dbReference type="RefSeq" id="WP_144360358.1">
    <property type="nucleotide sequence ID" value="NZ_VMNH01000027.1"/>
</dbReference>
<keyword evidence="3" id="KW-1185">Reference proteome</keyword>
<proteinExistence type="predicted"/>
<dbReference type="Proteomes" id="UP000316649">
    <property type="component" value="Unassembled WGS sequence"/>
</dbReference>
<protein>
    <submittedName>
        <fullName evidence="2">Uncharacterized protein</fullName>
    </submittedName>
</protein>
<organism evidence="2 3">
    <name type="scientific">Sedimenticola selenatireducens</name>
    <dbReference type="NCBI Taxonomy" id="191960"/>
    <lineage>
        <taxon>Bacteria</taxon>
        <taxon>Pseudomonadati</taxon>
        <taxon>Pseudomonadota</taxon>
        <taxon>Gammaproteobacteria</taxon>
        <taxon>Chromatiales</taxon>
        <taxon>Sedimenticolaceae</taxon>
        <taxon>Sedimenticola</taxon>
    </lineage>
</organism>
<evidence type="ECO:0000256" key="1">
    <source>
        <dbReference type="SAM" id="MobiDB-lite"/>
    </source>
</evidence>
<feature type="region of interest" description="Disordered" evidence="1">
    <location>
        <begin position="22"/>
        <end position="44"/>
    </location>
</feature>
<accession>A0A557RY85</accession>
<dbReference type="AlphaFoldDB" id="A0A557RY85"/>
<evidence type="ECO:0000313" key="2">
    <source>
        <dbReference type="EMBL" id="TVO70078.1"/>
    </source>
</evidence>
<gene>
    <name evidence="2" type="ORF">FHP88_17305</name>
</gene>
<dbReference type="EMBL" id="VMNH01000027">
    <property type="protein sequence ID" value="TVO70078.1"/>
    <property type="molecule type" value="Genomic_DNA"/>
</dbReference>
<sequence>MGSMNAISSVFYDPSISRSLVPVQPATQSDDPARRAIPPQPPQVVIPIGELRSTLESRAGLYAQQTIADEGVSSRNRQAIRAYRTLDEAEEREQVSRLLGVDEYA</sequence>
<dbReference type="OrthoDB" id="7064097at2"/>
<reference evidence="2 3" key="1">
    <citation type="submission" date="2019-07" db="EMBL/GenBank/DDBJ databases">
        <title>The pathways for chlorine oxyanion respiration interact through the shared metabolite chlorate.</title>
        <authorList>
            <person name="Barnum T.P."/>
            <person name="Cheng Y."/>
            <person name="Hill K.A."/>
            <person name="Lucas L.N."/>
            <person name="Carlson H.K."/>
            <person name="Coates J.D."/>
        </authorList>
    </citation>
    <scope>NUCLEOTIDE SEQUENCE [LARGE SCALE GENOMIC DNA]</scope>
    <source>
        <strain evidence="2 3">BK-1</strain>
    </source>
</reference>